<dbReference type="PANTHER" id="PTHR32305:SF15">
    <property type="entry name" value="PROTEIN RHSA-RELATED"/>
    <property type="match status" value="1"/>
</dbReference>
<organism evidence="1 2">
    <name type="scientific">Flavobacterium branchiophilum</name>
    <dbReference type="NCBI Taxonomy" id="55197"/>
    <lineage>
        <taxon>Bacteria</taxon>
        <taxon>Pseudomonadati</taxon>
        <taxon>Bacteroidota</taxon>
        <taxon>Flavobacteriia</taxon>
        <taxon>Flavobacteriales</taxon>
        <taxon>Flavobacteriaceae</taxon>
        <taxon>Flavobacterium</taxon>
    </lineage>
</organism>
<dbReference type="InterPro" id="IPR050708">
    <property type="entry name" value="T6SS_VgrG/RHS"/>
</dbReference>
<comment type="caution">
    <text evidence="1">The sequence shown here is derived from an EMBL/GenBank/DDBJ whole genome shotgun (WGS) entry which is preliminary data.</text>
</comment>
<dbReference type="RefSeq" id="WP_089079638.1">
    <property type="nucleotide sequence ID" value="NZ_VFPJ01000001.1"/>
</dbReference>
<sequence length="278" mass="31047">MAQQLGNNYYNSPYKFNGKELDDETGFYYYGARYYDPRVSIWMSVDPLAEKFPSLSPYNYCLNNPVNLIDTDGRKPIPIQKLLNIINGVAKLKTFERAWKNSGHGNNTVEEWGFTISTSSDKKWHIGRNLHTDHKDGSVSRNSNIPSTEKLAGYAHTHPYNKGDGAPLGAGFSPSDISNLRSNSSQGGFFTMVEAGNKRYAAVISDPELATQFFKNNSKGDIQNKMDSILIDPKNSSLSFQERIDKALTGTFGDGSKSGITIFNTNDKKKENFKPLKE</sequence>
<dbReference type="InterPro" id="IPR022385">
    <property type="entry name" value="Rhs_assc_core"/>
</dbReference>
<proteinExistence type="predicted"/>
<protein>
    <submittedName>
        <fullName evidence="1">RHS repeat-associated protein</fullName>
    </submittedName>
</protein>
<reference evidence="1 2" key="1">
    <citation type="submission" date="2019-06" db="EMBL/GenBank/DDBJ databases">
        <title>Genomic Encyclopedia of Archaeal and Bacterial Type Strains, Phase II (KMG-II): from individual species to whole genera.</title>
        <authorList>
            <person name="Goeker M."/>
        </authorList>
    </citation>
    <scope>NUCLEOTIDE SEQUENCE [LARGE SCALE GENOMIC DNA]</scope>
    <source>
        <strain evidence="1 2">DSM 24789</strain>
    </source>
</reference>
<gene>
    <name evidence="1" type="ORF">BC670_1466</name>
</gene>
<dbReference type="Gene3D" id="2.180.10.10">
    <property type="entry name" value="RHS repeat-associated core"/>
    <property type="match status" value="1"/>
</dbReference>
<dbReference type="AlphaFoldDB" id="A0A543G3B8"/>
<evidence type="ECO:0000313" key="2">
    <source>
        <dbReference type="Proteomes" id="UP000320773"/>
    </source>
</evidence>
<dbReference type="NCBIfam" id="TIGR03696">
    <property type="entry name" value="Rhs_assc_core"/>
    <property type="match status" value="1"/>
</dbReference>
<accession>A0A543G3B8</accession>
<name>A0A543G3B8_9FLAO</name>
<evidence type="ECO:0000313" key="1">
    <source>
        <dbReference type="EMBL" id="TQM40571.1"/>
    </source>
</evidence>
<dbReference type="Proteomes" id="UP000320773">
    <property type="component" value="Unassembled WGS sequence"/>
</dbReference>
<dbReference type="PANTHER" id="PTHR32305">
    <property type="match status" value="1"/>
</dbReference>
<dbReference type="EMBL" id="VFPJ01000001">
    <property type="protein sequence ID" value="TQM40571.1"/>
    <property type="molecule type" value="Genomic_DNA"/>
</dbReference>